<dbReference type="EMBL" id="LN609303">
    <property type="protein sequence ID" value="CEF57328.1"/>
    <property type="molecule type" value="Genomic_DNA"/>
</dbReference>
<dbReference type="InterPro" id="IPR044929">
    <property type="entry name" value="DNA/RNA_non-sp_Endonuclease_sf"/>
</dbReference>
<dbReference type="InterPro" id="IPR040255">
    <property type="entry name" value="Non-specific_endonuclease"/>
</dbReference>
<evidence type="ECO:0000256" key="4">
    <source>
        <dbReference type="ARBA" id="ARBA00022723"/>
    </source>
</evidence>
<dbReference type="GO" id="GO:0003676">
    <property type="term" value="F:nucleic acid binding"/>
    <property type="evidence" value="ECO:0007669"/>
    <property type="project" value="InterPro"/>
</dbReference>
<comment type="cofactor">
    <cofactor evidence="1 10">
        <name>Mg(2+)</name>
        <dbReference type="ChEBI" id="CHEBI:18420"/>
    </cofactor>
</comment>
<dbReference type="InterPro" id="IPR018524">
    <property type="entry name" value="DNA/RNA_endonuclease_AS"/>
</dbReference>
<dbReference type="Gene3D" id="3.40.570.10">
    <property type="entry name" value="Extracellular Endonuclease, subunit A"/>
    <property type="match status" value="1"/>
</dbReference>
<evidence type="ECO:0000256" key="3">
    <source>
        <dbReference type="ARBA" id="ARBA00022722"/>
    </source>
</evidence>
<evidence type="ECO:0000256" key="5">
    <source>
        <dbReference type="ARBA" id="ARBA00022759"/>
    </source>
</evidence>
<dbReference type="PANTHER" id="PTHR13966">
    <property type="entry name" value="ENDONUCLEASE RELATED"/>
    <property type="match status" value="1"/>
</dbReference>
<dbReference type="SMART" id="SM00892">
    <property type="entry name" value="Endonuclease_NS"/>
    <property type="match status" value="1"/>
</dbReference>
<keyword evidence="5 10" id="KW-0255">Endonuclease</keyword>
<evidence type="ECO:0000256" key="2">
    <source>
        <dbReference type="ARBA" id="ARBA00010052"/>
    </source>
</evidence>
<proteinExistence type="inferred from homology"/>
<keyword evidence="3 10" id="KW-0540">Nuclease</keyword>
<evidence type="ECO:0000259" key="11">
    <source>
        <dbReference type="SMART" id="SM00477"/>
    </source>
</evidence>
<dbReference type="InterPro" id="IPR001604">
    <property type="entry name" value="Endo_G_ENPP1-like_dom"/>
</dbReference>
<dbReference type="Proteomes" id="UP000068250">
    <property type="component" value="Plasmid 1P"/>
</dbReference>
<comment type="similarity">
    <text evidence="2 10">Belongs to the DNA/RNA non-specific endonuclease family.</text>
</comment>
<dbReference type="PANTHER" id="PTHR13966:SF5">
    <property type="entry name" value="ENDONUCLEASE G, MITOCHONDRIAL"/>
    <property type="match status" value="1"/>
</dbReference>
<evidence type="ECO:0000256" key="7">
    <source>
        <dbReference type="ARBA" id="ARBA00022842"/>
    </source>
</evidence>
<dbReference type="AlphaFoldDB" id="A0A0U5FA53"/>
<geneLocation type="plasmid" evidence="14">
    <name>1P</name>
</geneLocation>
<dbReference type="CDD" id="cd00091">
    <property type="entry name" value="NUC"/>
    <property type="match status" value="1"/>
</dbReference>
<dbReference type="SMART" id="SM00477">
    <property type="entry name" value="NUC"/>
    <property type="match status" value="1"/>
</dbReference>
<dbReference type="Pfam" id="PF01223">
    <property type="entry name" value="Endonuclease_NS"/>
    <property type="match status" value="1"/>
</dbReference>
<feature type="domain" description="ENPP1-3/EXOG-like endonuclease/phosphodiesterase" evidence="11">
    <location>
        <begin position="83"/>
        <end position="272"/>
    </location>
</feature>
<dbReference type="InterPro" id="IPR044925">
    <property type="entry name" value="His-Me_finger_sf"/>
</dbReference>
<evidence type="ECO:0000256" key="1">
    <source>
        <dbReference type="ARBA" id="ARBA00001946"/>
    </source>
</evidence>
<dbReference type="EC" id="3.1.30.-" evidence="10"/>
<dbReference type="PROSITE" id="PS01070">
    <property type="entry name" value="NUCLEASE_NON_SPEC"/>
    <property type="match status" value="1"/>
</dbReference>
<dbReference type="RefSeq" id="WP_059024886.1">
    <property type="nucleotide sequence ID" value="NZ_LN609303.1"/>
</dbReference>
<evidence type="ECO:0000256" key="8">
    <source>
        <dbReference type="PIRSR" id="PIRSR640255-1"/>
    </source>
</evidence>
<evidence type="ECO:0000313" key="13">
    <source>
        <dbReference type="EMBL" id="CEF57328.1"/>
    </source>
</evidence>
<feature type="binding site" evidence="9">
    <location>
        <position position="178"/>
    </location>
    <ligand>
        <name>Mg(2+)</name>
        <dbReference type="ChEBI" id="CHEBI:18420"/>
        <note>catalytic</note>
    </ligand>
</feature>
<evidence type="ECO:0000256" key="10">
    <source>
        <dbReference type="RuleBase" id="RU366055"/>
    </source>
</evidence>
<dbReference type="GO" id="GO:0004519">
    <property type="term" value="F:endonuclease activity"/>
    <property type="evidence" value="ECO:0007669"/>
    <property type="project" value="UniProtKB-UniRule"/>
</dbReference>
<evidence type="ECO:0000313" key="14">
    <source>
        <dbReference type="Proteomes" id="UP000068250"/>
    </source>
</evidence>
<evidence type="ECO:0000259" key="12">
    <source>
        <dbReference type="SMART" id="SM00892"/>
    </source>
</evidence>
<dbReference type="InterPro" id="IPR020821">
    <property type="entry name" value="ENPP1-3/EXOG-like_nuc-like"/>
</dbReference>
<protein>
    <recommendedName>
        <fullName evidence="10">Endonuclease</fullName>
        <ecNumber evidence="10">3.1.30.-</ecNumber>
    </recommendedName>
</protein>
<keyword evidence="4 9" id="KW-0479">Metal-binding</keyword>
<evidence type="ECO:0000256" key="6">
    <source>
        <dbReference type="ARBA" id="ARBA00022801"/>
    </source>
</evidence>
<reference evidence="14" key="1">
    <citation type="submission" date="2014-09" db="EMBL/GenBank/DDBJ databases">
        <authorList>
            <person name="Illeghems K.G."/>
        </authorList>
    </citation>
    <scope>NUCLEOTIDE SEQUENCE [LARGE SCALE GENOMIC DNA]</scope>
    <source>
        <strain evidence="14">LMG 23848T</strain>
        <plasmid evidence="14">1P</plasmid>
    </source>
</reference>
<name>A0A0U5FA53_9PROT</name>
<evidence type="ECO:0000256" key="9">
    <source>
        <dbReference type="PIRSR" id="PIRSR640255-2"/>
    </source>
</evidence>
<feature type="domain" description="DNA/RNA non-specific endonuclease/pyrophosphatase/phosphodiesterase" evidence="12">
    <location>
        <begin position="82"/>
        <end position="272"/>
    </location>
</feature>
<accession>A0A0U5FA53</accession>
<organism evidence="13 14">
    <name type="scientific">Acetobacter ghanensis</name>
    <dbReference type="NCBI Taxonomy" id="431306"/>
    <lineage>
        <taxon>Bacteria</taxon>
        <taxon>Pseudomonadati</taxon>
        <taxon>Pseudomonadota</taxon>
        <taxon>Alphaproteobacteria</taxon>
        <taxon>Acetobacterales</taxon>
        <taxon>Acetobacteraceae</taxon>
        <taxon>Acetobacter</taxon>
    </lineage>
</organism>
<keyword evidence="7" id="KW-0460">Magnesium</keyword>
<gene>
    <name evidence="13" type="ORF">AGA_1P17</name>
</gene>
<sequence>MSARALVPMAQTRHDTGHSRLQWRKIVFRIPLRVSGVALLTGLTILTAAPVRAAQTCSQFGPENALPTLLNEKLQPRTTLLCNAAYAVLNSGQVHEPLWSAEYLDAAAVRGGRRIGRTTNTFVADDRLPAGDGATLADYRCSGFDRGHMTPSADAGTVETQEQTYTLSNVVPQTAALNEGIWTGVEMAVRIMALREGGVYVVTGPDFTGSRRAIGDNVLVPTATWKAVYDPVRHEAGAYLCQNTDHPTCQTLSVASLTARIGIDPFPGLGEAVKAQAMALPEPQASPYAPRSQENREWERLQKRLERKLARASMKALRDALKQEQE</sequence>
<dbReference type="SUPFAM" id="SSF54060">
    <property type="entry name" value="His-Me finger endonucleases"/>
    <property type="match status" value="1"/>
</dbReference>
<dbReference type="GO" id="GO:0046872">
    <property type="term" value="F:metal ion binding"/>
    <property type="evidence" value="ECO:0007669"/>
    <property type="project" value="UniProtKB-KW"/>
</dbReference>
<feature type="active site" description="Proton acceptor" evidence="8">
    <location>
        <position position="148"/>
    </location>
</feature>
<dbReference type="PATRIC" id="fig|431306.5.peg.2736"/>
<dbReference type="GO" id="GO:0016787">
    <property type="term" value="F:hydrolase activity"/>
    <property type="evidence" value="ECO:0007669"/>
    <property type="project" value="UniProtKB-KW"/>
</dbReference>
<keyword evidence="6 10" id="KW-0378">Hydrolase</keyword>